<dbReference type="Pfam" id="PF12224">
    <property type="entry name" value="Amidoligase_2"/>
    <property type="match status" value="1"/>
</dbReference>
<dbReference type="AlphaFoldDB" id="A0A9D1HTT5"/>
<name>A0A9D1HTT5_9BACT</name>
<dbReference type="Proteomes" id="UP000824087">
    <property type="component" value="Unassembled WGS sequence"/>
</dbReference>
<accession>A0A9D1HTT5</accession>
<evidence type="ECO:0000313" key="1">
    <source>
        <dbReference type="EMBL" id="HIU22244.1"/>
    </source>
</evidence>
<organism evidence="1 2">
    <name type="scientific">Candidatus Fimihabitans intestinipullorum</name>
    <dbReference type="NCBI Taxonomy" id="2840820"/>
    <lineage>
        <taxon>Bacteria</taxon>
        <taxon>Bacillati</taxon>
        <taxon>Mycoplasmatota</taxon>
        <taxon>Mycoplasmatota incertae sedis</taxon>
        <taxon>Candidatus Fimihabitans</taxon>
    </lineage>
</organism>
<gene>
    <name evidence="1" type="ORF">IAD49_01545</name>
</gene>
<sequence>MKAKIFQYIDPSENTRLSELSSKELRHLLHLLKNYHLELRSKLNLPQKVTFGVEIEFGCLYRTNIYPQLKKELEECSRNWKLEEEMSNDGLEVISDILIDKDQNWKILKDVCEIISKYGVESSLSGGHVHIGAHLFQNYDDCYSFVKLLTAYENLLYRFGYGEYLNATSRLWYAKPMRDRWESVLETNKEEEIPGFAKLVAPKKAQSVNLKAFANNYKTYQKDNTIEFRFPNGTLNPIIWQNNINVFTKMMLYVQSGSVNQNLLDARISNNHKIKSTFLRFGEKKKTTPITLENIQEYEKIDLEQALEFSDLIFNNNLDKINFLRQYYKNGKISKKRFEKVKNLTK</sequence>
<comment type="caution">
    <text evidence="1">The sequence shown here is derived from an EMBL/GenBank/DDBJ whole genome shotgun (WGS) entry which is preliminary data.</text>
</comment>
<dbReference type="InterPro" id="IPR022025">
    <property type="entry name" value="Amidoligase_2"/>
</dbReference>
<proteinExistence type="predicted"/>
<reference evidence="1" key="1">
    <citation type="submission" date="2020-10" db="EMBL/GenBank/DDBJ databases">
        <authorList>
            <person name="Gilroy R."/>
        </authorList>
    </citation>
    <scope>NUCLEOTIDE SEQUENCE</scope>
    <source>
        <strain evidence="1">CHK197-8231</strain>
    </source>
</reference>
<dbReference type="EMBL" id="DVML01000009">
    <property type="protein sequence ID" value="HIU22244.1"/>
    <property type="molecule type" value="Genomic_DNA"/>
</dbReference>
<protein>
    <submittedName>
        <fullName evidence="1">Amidoligase family protein</fullName>
    </submittedName>
</protein>
<reference evidence="1" key="2">
    <citation type="journal article" date="2021" name="PeerJ">
        <title>Extensive microbial diversity within the chicken gut microbiome revealed by metagenomics and culture.</title>
        <authorList>
            <person name="Gilroy R."/>
            <person name="Ravi A."/>
            <person name="Getino M."/>
            <person name="Pursley I."/>
            <person name="Horton D.L."/>
            <person name="Alikhan N.F."/>
            <person name="Baker D."/>
            <person name="Gharbi K."/>
            <person name="Hall N."/>
            <person name="Watson M."/>
            <person name="Adriaenssens E.M."/>
            <person name="Foster-Nyarko E."/>
            <person name="Jarju S."/>
            <person name="Secka A."/>
            <person name="Antonio M."/>
            <person name="Oren A."/>
            <person name="Chaudhuri R.R."/>
            <person name="La Ragione R."/>
            <person name="Hildebrand F."/>
            <person name="Pallen M.J."/>
        </authorList>
    </citation>
    <scope>NUCLEOTIDE SEQUENCE</scope>
    <source>
        <strain evidence="1">CHK197-8231</strain>
    </source>
</reference>
<evidence type="ECO:0000313" key="2">
    <source>
        <dbReference type="Proteomes" id="UP000824087"/>
    </source>
</evidence>